<evidence type="ECO:0000313" key="4">
    <source>
        <dbReference type="Proteomes" id="UP000438699"/>
    </source>
</evidence>
<evidence type="ECO:0000259" key="2">
    <source>
        <dbReference type="Pfam" id="PF10335"/>
    </source>
</evidence>
<proteinExistence type="predicted"/>
<reference evidence="3 4" key="1">
    <citation type="journal article" date="2017" name="Int. J. Syst. Evol. Microbiol.">
        <title>Desulfovibrio senegalensis sp. nov., a mesophilic sulfate reducer isolated from marine sediment.</title>
        <authorList>
            <person name="Thioye A."/>
            <person name="Gam Z.B.A."/>
            <person name="Mbengue M."/>
            <person name="Cayol J.L."/>
            <person name="Joseph-Bartoli M."/>
            <person name="Toure-Kane C."/>
            <person name="Labat M."/>
        </authorList>
    </citation>
    <scope>NUCLEOTIDE SEQUENCE [LARGE SCALE GENOMIC DNA]</scope>
    <source>
        <strain evidence="3 4">DSM 101509</strain>
    </source>
</reference>
<accession>A0A6N6N8G3</accession>
<dbReference type="AlphaFoldDB" id="A0A6N6N8G3"/>
<organism evidence="3 4">
    <name type="scientific">Pseudodesulfovibrio senegalensis</name>
    <dbReference type="NCBI Taxonomy" id="1721087"/>
    <lineage>
        <taxon>Bacteria</taxon>
        <taxon>Pseudomonadati</taxon>
        <taxon>Thermodesulfobacteriota</taxon>
        <taxon>Desulfovibrionia</taxon>
        <taxon>Desulfovibrionales</taxon>
        <taxon>Desulfovibrionaceae</taxon>
    </lineage>
</organism>
<dbReference type="GO" id="GO:0008773">
    <property type="term" value="F:[protein-PII] uridylyltransferase activity"/>
    <property type="evidence" value="ECO:0007669"/>
    <property type="project" value="InterPro"/>
</dbReference>
<feature type="domain" description="Protein-PII uridylyltransferase N-terminal" evidence="1">
    <location>
        <begin position="39"/>
        <end position="173"/>
    </location>
</feature>
<evidence type="ECO:0000259" key="1">
    <source>
        <dbReference type="Pfam" id="PF03445"/>
    </source>
</evidence>
<keyword evidence="4" id="KW-1185">Reference proteome</keyword>
<evidence type="ECO:0008006" key="5">
    <source>
        <dbReference type="Google" id="ProtNLM"/>
    </source>
</evidence>
<comment type="caution">
    <text evidence="3">The sequence shown here is derived from an EMBL/GenBank/DDBJ whole genome shotgun (WGS) entry which is preliminary data.</text>
</comment>
<dbReference type="CDD" id="cd05401">
    <property type="entry name" value="NT_GlnE_GlnD_like"/>
    <property type="match status" value="1"/>
</dbReference>
<dbReference type="Pfam" id="PF10335">
    <property type="entry name" value="DUF294_C"/>
    <property type="match status" value="1"/>
</dbReference>
<evidence type="ECO:0000313" key="3">
    <source>
        <dbReference type="EMBL" id="KAB1443891.1"/>
    </source>
</evidence>
<dbReference type="Proteomes" id="UP000438699">
    <property type="component" value="Unassembled WGS sequence"/>
</dbReference>
<dbReference type="EMBL" id="WAIE01000001">
    <property type="protein sequence ID" value="KAB1443891.1"/>
    <property type="molecule type" value="Genomic_DNA"/>
</dbReference>
<protein>
    <recommendedName>
        <fullName evidence="5">Nucleotidyltransferase</fullName>
    </recommendedName>
</protein>
<dbReference type="InterPro" id="IPR005105">
    <property type="entry name" value="GlnD_Uridyltrans_N"/>
</dbReference>
<dbReference type="InterPro" id="IPR018821">
    <property type="entry name" value="DUF294_put_nucleoTrafse_sb-bd"/>
</dbReference>
<dbReference type="OrthoDB" id="9808528at2"/>
<sequence>MRCERSADSLLPMPVGFGDELETMVRQGSLAGVKSTRLDLVEDWVEQNNSAELVCRSLSAFNRLVIRAVLHAYAVEYPWLERTTFLEFGSGGRDEQVPGSDQDNGLLFCDGAQEGTPLDEGEIDDATHDIVVALDGAGIPLCTGNVMVSNPQWRGDYEVWRNRLGGWLSNPHEKGPWQSGVILDFQPVYGPSDPAVKLREWMWEYVRTRPMALRMMVDELTDYAMPLSFFGSFVTERSGPWAGHMDIKGAVLAHMTNCARILCLKHDIGCVNTCDRLRTLRSAGHVDRHHGDALLDGWEWLQSMRLHIGISRLRNNQAPHNRVLPSDLSSQQKQNFKAAIHAVEKLVRLVQAGAGL</sequence>
<dbReference type="Pfam" id="PF03445">
    <property type="entry name" value="DUF294"/>
    <property type="match status" value="1"/>
</dbReference>
<feature type="domain" description="DUF294" evidence="2">
    <location>
        <begin position="211"/>
        <end position="351"/>
    </location>
</feature>
<gene>
    <name evidence="3" type="ORF">F8A88_04560</name>
</gene>
<name>A0A6N6N8G3_9BACT</name>